<proteinExistence type="inferred from homology"/>
<dbReference type="EMBL" id="CP047045">
    <property type="protein sequence ID" value="QGZ96381.1"/>
    <property type="molecule type" value="Genomic_DNA"/>
</dbReference>
<dbReference type="PANTHER" id="PTHR43033">
    <property type="entry name" value="TRNA(ILE)-LYSIDINE SYNTHASE-RELATED"/>
    <property type="match status" value="1"/>
</dbReference>
<dbReference type="GO" id="GO:0006400">
    <property type="term" value="P:tRNA modification"/>
    <property type="evidence" value="ECO:0007669"/>
    <property type="project" value="UniProtKB-UniRule"/>
</dbReference>
<dbReference type="GO" id="GO:0005737">
    <property type="term" value="C:cytoplasm"/>
    <property type="evidence" value="ECO:0007669"/>
    <property type="project" value="UniProtKB-SubCell"/>
</dbReference>
<evidence type="ECO:0000256" key="5">
    <source>
        <dbReference type="ARBA" id="ARBA00048539"/>
    </source>
</evidence>
<evidence type="ECO:0000256" key="3">
    <source>
        <dbReference type="ARBA" id="ARBA00022741"/>
    </source>
</evidence>
<comment type="function">
    <text evidence="6">Ligates lysine onto the cytidine present at position 34 of the AUA codon-specific tRNA(Ile) that contains the anticodon CAU, in an ATP-dependent manner. Cytidine is converted to lysidine, thus changing the amino acid specificity of the tRNA from methionine to isoleucine.</text>
</comment>
<reference evidence="9" key="1">
    <citation type="submission" date="2019-12" db="EMBL/GenBank/DDBJ databases">
        <title>Complete genome of Terracaulis silvestris 0127_4.</title>
        <authorList>
            <person name="Vieira S."/>
            <person name="Riedel T."/>
            <person name="Sproer C."/>
            <person name="Pascual J."/>
            <person name="Boedeker C."/>
            <person name="Overmann J."/>
        </authorList>
    </citation>
    <scope>NUCLEOTIDE SEQUENCE [LARGE SCALE GENOMIC DNA]</scope>
    <source>
        <strain evidence="9">0127_4</strain>
    </source>
</reference>
<dbReference type="CDD" id="cd01992">
    <property type="entry name" value="TilS_N"/>
    <property type="match status" value="1"/>
</dbReference>
<keyword evidence="9" id="KW-1185">Reference proteome</keyword>
<dbReference type="AlphaFoldDB" id="A0A6I6MQD7"/>
<dbReference type="Pfam" id="PF01171">
    <property type="entry name" value="ATP_bind_3"/>
    <property type="match status" value="1"/>
</dbReference>
<protein>
    <recommendedName>
        <fullName evidence="6">tRNA(Ile)-lysidine synthase</fullName>
        <ecNumber evidence="6">6.3.4.19</ecNumber>
    </recommendedName>
    <alternativeName>
        <fullName evidence="6">tRNA(Ile)-2-lysyl-cytidine synthase</fullName>
    </alternativeName>
    <alternativeName>
        <fullName evidence="6">tRNA(Ile)-lysidine synthetase</fullName>
    </alternativeName>
</protein>
<dbReference type="GO" id="GO:0005524">
    <property type="term" value="F:ATP binding"/>
    <property type="evidence" value="ECO:0007669"/>
    <property type="project" value="UniProtKB-UniRule"/>
</dbReference>
<dbReference type="GO" id="GO:0032267">
    <property type="term" value="F:tRNA(Ile)-lysidine synthase activity"/>
    <property type="evidence" value="ECO:0007669"/>
    <property type="project" value="UniProtKB-EC"/>
</dbReference>
<gene>
    <name evidence="6 8" type="primary">tilS</name>
    <name evidence="8" type="ORF">DSM104635_03240</name>
</gene>
<dbReference type="EC" id="6.3.4.19" evidence="6"/>
<dbReference type="InterPro" id="IPR012094">
    <property type="entry name" value="tRNA_Ile_lys_synt"/>
</dbReference>
<keyword evidence="6" id="KW-0963">Cytoplasm</keyword>
<dbReference type="SUPFAM" id="SSF52402">
    <property type="entry name" value="Adenine nucleotide alpha hydrolases-like"/>
    <property type="match status" value="1"/>
</dbReference>
<comment type="catalytic activity">
    <reaction evidence="5 6">
        <text>cytidine(34) in tRNA(Ile2) + L-lysine + ATP = lysidine(34) in tRNA(Ile2) + AMP + diphosphate + H(+)</text>
        <dbReference type="Rhea" id="RHEA:43744"/>
        <dbReference type="Rhea" id="RHEA-COMP:10625"/>
        <dbReference type="Rhea" id="RHEA-COMP:10670"/>
        <dbReference type="ChEBI" id="CHEBI:15378"/>
        <dbReference type="ChEBI" id="CHEBI:30616"/>
        <dbReference type="ChEBI" id="CHEBI:32551"/>
        <dbReference type="ChEBI" id="CHEBI:33019"/>
        <dbReference type="ChEBI" id="CHEBI:82748"/>
        <dbReference type="ChEBI" id="CHEBI:83665"/>
        <dbReference type="ChEBI" id="CHEBI:456215"/>
        <dbReference type="EC" id="6.3.4.19"/>
    </reaction>
</comment>
<comment type="subcellular location">
    <subcellularLocation>
        <location evidence="6">Cytoplasm</location>
    </subcellularLocation>
</comment>
<dbReference type="Gene3D" id="3.40.50.620">
    <property type="entry name" value="HUPs"/>
    <property type="match status" value="1"/>
</dbReference>
<comment type="similarity">
    <text evidence="6">Belongs to the tRNA(Ile)-lysidine synthase family.</text>
</comment>
<evidence type="ECO:0000313" key="8">
    <source>
        <dbReference type="EMBL" id="QGZ96381.1"/>
    </source>
</evidence>
<evidence type="ECO:0000256" key="2">
    <source>
        <dbReference type="ARBA" id="ARBA00022694"/>
    </source>
</evidence>
<organism evidence="8 9">
    <name type="scientific">Terricaulis silvestris</name>
    <dbReference type="NCBI Taxonomy" id="2686094"/>
    <lineage>
        <taxon>Bacteria</taxon>
        <taxon>Pseudomonadati</taxon>
        <taxon>Pseudomonadota</taxon>
        <taxon>Alphaproteobacteria</taxon>
        <taxon>Caulobacterales</taxon>
        <taxon>Caulobacteraceae</taxon>
        <taxon>Terricaulis</taxon>
    </lineage>
</organism>
<dbReference type="NCBIfam" id="TIGR02432">
    <property type="entry name" value="lysidine_TilS_N"/>
    <property type="match status" value="1"/>
</dbReference>
<dbReference type="InterPro" id="IPR014729">
    <property type="entry name" value="Rossmann-like_a/b/a_fold"/>
</dbReference>
<dbReference type="InterPro" id="IPR011063">
    <property type="entry name" value="TilS/TtcA_N"/>
</dbReference>
<evidence type="ECO:0000256" key="1">
    <source>
        <dbReference type="ARBA" id="ARBA00022598"/>
    </source>
</evidence>
<evidence type="ECO:0000256" key="4">
    <source>
        <dbReference type="ARBA" id="ARBA00022840"/>
    </source>
</evidence>
<keyword evidence="4 6" id="KW-0067">ATP-binding</keyword>
<feature type="domain" description="tRNA(Ile)-lysidine/2-thiocytidine synthase N-terminal" evidence="7">
    <location>
        <begin position="19"/>
        <end position="200"/>
    </location>
</feature>
<dbReference type="InterPro" id="IPR012795">
    <property type="entry name" value="tRNA_Ile_lys_synt_N"/>
</dbReference>
<dbReference type="RefSeq" id="WP_158767174.1">
    <property type="nucleotide sequence ID" value="NZ_CP047045.1"/>
</dbReference>
<sequence length="398" mass="42934">MLDRLTIEQMTAKAGDGPILVALSGGGDSVALLDLLAETLHDRDVRAIVVDHGLRAGSDQDARRAADIAEFLDRPAQIEKLHWNEGANRAHEAARVARYRALCAAARNCGARVIVTGHTQDDQAETVLMRMQRDSGLRGLAGMRAFAPMPIWPEGRGLWLARPLLSVRRRVVRDYLRTHQLNWIEDPANENQIYARVRARVFLAEQEGAGIDTMRLAAVAARLQTVMAQIDEGASSLIAASAMFEDNEITLAPSDADAPVRQRALQVLITAAGGHARGPDADDVAAIDDAVQAGSFTGATLAGALLRRRGDALVLSRDRGALEGRADGTPGIAPLHLAAGVETVWDARLALTAPQSGWSVVVENRAPWLARGEERAVLAVASPHWLLRERVQHVLGRD</sequence>
<feature type="binding site" evidence="6">
    <location>
        <begin position="24"/>
        <end position="29"/>
    </location>
    <ligand>
        <name>ATP</name>
        <dbReference type="ChEBI" id="CHEBI:30616"/>
    </ligand>
</feature>
<evidence type="ECO:0000313" key="9">
    <source>
        <dbReference type="Proteomes" id="UP000431269"/>
    </source>
</evidence>
<dbReference type="HAMAP" id="MF_01161">
    <property type="entry name" value="tRNA_Ile_lys_synt"/>
    <property type="match status" value="1"/>
</dbReference>
<accession>A0A6I6MQD7</accession>
<name>A0A6I6MQD7_9CAUL</name>
<evidence type="ECO:0000256" key="6">
    <source>
        <dbReference type="HAMAP-Rule" id="MF_01161"/>
    </source>
</evidence>
<evidence type="ECO:0000259" key="7">
    <source>
        <dbReference type="Pfam" id="PF01171"/>
    </source>
</evidence>
<dbReference type="Proteomes" id="UP000431269">
    <property type="component" value="Chromosome"/>
</dbReference>
<dbReference type="KEGG" id="tsv:DSM104635_03240"/>
<comment type="domain">
    <text evidence="6">The N-terminal region contains the highly conserved SGGXDS motif, predicted to be a P-loop motif involved in ATP binding.</text>
</comment>
<dbReference type="PANTHER" id="PTHR43033:SF1">
    <property type="entry name" value="TRNA(ILE)-LYSIDINE SYNTHASE-RELATED"/>
    <property type="match status" value="1"/>
</dbReference>
<keyword evidence="2 6" id="KW-0819">tRNA processing</keyword>
<keyword evidence="3 6" id="KW-0547">Nucleotide-binding</keyword>
<keyword evidence="1 6" id="KW-0436">Ligase</keyword>